<name>A0A803NXJ0_CANSA</name>
<dbReference type="Gramene" id="evm.model.02.2412">
    <property type="protein sequence ID" value="cds.evm.model.02.2412"/>
    <property type="gene ID" value="evm.TU.02.2412"/>
</dbReference>
<evidence type="ECO:0000256" key="2">
    <source>
        <dbReference type="ARBA" id="ARBA00005592"/>
    </source>
</evidence>
<protein>
    <submittedName>
        <fullName evidence="6">Uncharacterized protein</fullName>
    </submittedName>
</protein>
<evidence type="ECO:0000313" key="6">
    <source>
        <dbReference type="EnsemblPlants" id="cds.evm.model.02.2412"/>
    </source>
</evidence>
<keyword evidence="4" id="KW-0732">Signal</keyword>
<dbReference type="Gene3D" id="2.40.40.10">
    <property type="entry name" value="RlpA-like domain"/>
    <property type="match status" value="1"/>
</dbReference>
<dbReference type="Proteomes" id="UP000596661">
    <property type="component" value="Chromosome 2"/>
</dbReference>
<dbReference type="Pfam" id="PF24300">
    <property type="entry name" value="KWL1"/>
    <property type="match status" value="1"/>
</dbReference>
<evidence type="ECO:0000256" key="4">
    <source>
        <dbReference type="ARBA" id="ARBA00022729"/>
    </source>
</evidence>
<evidence type="ECO:0000256" key="3">
    <source>
        <dbReference type="ARBA" id="ARBA00022525"/>
    </source>
</evidence>
<evidence type="ECO:0000256" key="5">
    <source>
        <dbReference type="SAM" id="MobiDB-lite"/>
    </source>
</evidence>
<comment type="similarity">
    <text evidence="2">Belongs to the kiwellin family.</text>
</comment>
<organism evidence="6 7">
    <name type="scientific">Cannabis sativa</name>
    <name type="common">Hemp</name>
    <name type="synonym">Marijuana</name>
    <dbReference type="NCBI Taxonomy" id="3483"/>
    <lineage>
        <taxon>Eukaryota</taxon>
        <taxon>Viridiplantae</taxon>
        <taxon>Streptophyta</taxon>
        <taxon>Embryophyta</taxon>
        <taxon>Tracheophyta</taxon>
        <taxon>Spermatophyta</taxon>
        <taxon>Magnoliopsida</taxon>
        <taxon>eudicotyledons</taxon>
        <taxon>Gunneridae</taxon>
        <taxon>Pentapetalae</taxon>
        <taxon>rosids</taxon>
        <taxon>fabids</taxon>
        <taxon>Rosales</taxon>
        <taxon>Cannabaceae</taxon>
        <taxon>Cannabis</taxon>
    </lineage>
</organism>
<dbReference type="PANTHER" id="PTHR33191:SF77">
    <property type="entry name" value="RIPENING-RELATED PROTEIN 1"/>
    <property type="match status" value="1"/>
</dbReference>
<dbReference type="EMBL" id="UZAU01000235">
    <property type="status" value="NOT_ANNOTATED_CDS"/>
    <property type="molecule type" value="Genomic_DNA"/>
</dbReference>
<dbReference type="SUPFAM" id="SSF50685">
    <property type="entry name" value="Barwin-like endoglucanases"/>
    <property type="match status" value="1"/>
</dbReference>
<accession>A0A803NXJ0</accession>
<sequence>MDLNRSDDDGEEAQSNFTDRRGTGDLSSIVEDFFKRRKPQEQPNMELPDIIGRIRSFSAEMEVAPSSVLVMAALGGVNNPILKLYTGSILVYEGAYLIFKFCNTISKDGSSENFELSIFNHSLDGLANTDGVITGEVNGMLIAAGTTYVHWLTIEAKTCNPSGKIKGKRPPPGQCNQENDSDCCKQGKSYTTYNCSPRVTGHTKAVLTLNSFEKGGDGGAPSECDHKYHSDSTPVVALSTGWFSNMQRCLQNITIYGNGRSVNAMVVDECDSTAGCDSDHDYQPPCPNNIVDASKAVWKALRVPEGDWGELDIYWSQA</sequence>
<dbReference type="PANTHER" id="PTHR33191">
    <property type="entry name" value="RIPENING-RELATED PROTEIN 2-RELATED"/>
    <property type="match status" value="1"/>
</dbReference>
<keyword evidence="7" id="KW-1185">Reference proteome</keyword>
<dbReference type="AlphaFoldDB" id="A0A803NXJ0"/>
<dbReference type="GO" id="GO:0005576">
    <property type="term" value="C:extracellular region"/>
    <property type="evidence" value="ECO:0007669"/>
    <property type="project" value="UniProtKB-SubCell"/>
</dbReference>
<reference evidence="6" key="1">
    <citation type="submission" date="2018-11" db="EMBL/GenBank/DDBJ databases">
        <authorList>
            <person name="Grassa J C."/>
        </authorList>
    </citation>
    <scope>NUCLEOTIDE SEQUENCE [LARGE SCALE GENOMIC DNA]</scope>
</reference>
<keyword evidence="3" id="KW-0964">Secreted</keyword>
<dbReference type="InterPro" id="IPR039271">
    <property type="entry name" value="Kiwellin-like"/>
</dbReference>
<evidence type="ECO:0000256" key="1">
    <source>
        <dbReference type="ARBA" id="ARBA00004613"/>
    </source>
</evidence>
<comment type="subcellular location">
    <subcellularLocation>
        <location evidence="1">Secreted</location>
    </subcellularLocation>
</comment>
<dbReference type="InterPro" id="IPR036908">
    <property type="entry name" value="RlpA-like_sf"/>
</dbReference>
<reference evidence="6" key="2">
    <citation type="submission" date="2021-03" db="UniProtKB">
        <authorList>
            <consortium name="EnsemblPlants"/>
        </authorList>
    </citation>
    <scope>IDENTIFICATION</scope>
</reference>
<feature type="region of interest" description="Disordered" evidence="5">
    <location>
        <begin position="1"/>
        <end position="24"/>
    </location>
</feature>
<evidence type="ECO:0000313" key="7">
    <source>
        <dbReference type="Proteomes" id="UP000596661"/>
    </source>
</evidence>
<dbReference type="CDD" id="cd22270">
    <property type="entry name" value="DPBB_kiwellin-like"/>
    <property type="match status" value="1"/>
</dbReference>
<dbReference type="EnsemblPlants" id="evm.model.02.2412">
    <property type="protein sequence ID" value="cds.evm.model.02.2412"/>
    <property type="gene ID" value="evm.TU.02.2412"/>
</dbReference>
<proteinExistence type="inferred from homology"/>